<keyword evidence="1" id="KW-0472">Membrane</keyword>
<dbReference type="Gene3D" id="3.50.50.60">
    <property type="entry name" value="FAD/NAD(P)-binding domain"/>
    <property type="match status" value="1"/>
</dbReference>
<dbReference type="PRINTS" id="PR00469">
    <property type="entry name" value="PNDRDTASEII"/>
</dbReference>
<organism evidence="3 4">
    <name type="scientific">Winogradskyella aurantia</name>
    <dbReference type="NCBI Taxonomy" id="1915063"/>
    <lineage>
        <taxon>Bacteria</taxon>
        <taxon>Pseudomonadati</taxon>
        <taxon>Bacteroidota</taxon>
        <taxon>Flavobacteriia</taxon>
        <taxon>Flavobacteriales</taxon>
        <taxon>Flavobacteriaceae</taxon>
        <taxon>Winogradskyella</taxon>
    </lineage>
</organism>
<reference evidence="3 4" key="1">
    <citation type="submission" date="2017-05" db="EMBL/GenBank/DDBJ databases">
        <title>The draft genome sequence of Idiomarina salinarum WNB302.</title>
        <authorList>
            <person name="Sun Y."/>
            <person name="Chen B."/>
            <person name="Du Z."/>
        </authorList>
    </citation>
    <scope>NUCLEOTIDE SEQUENCE [LARGE SCALE GENOMIC DNA]</scope>
    <source>
        <strain evidence="3 4">WNB302</strain>
    </source>
</reference>
<proteinExistence type="predicted"/>
<comment type="caution">
    <text evidence="3">The sequence shown here is derived from an EMBL/GenBank/DDBJ whole genome shotgun (WGS) entry which is preliminary data.</text>
</comment>
<dbReference type="InterPro" id="IPR036188">
    <property type="entry name" value="FAD/NAD-bd_sf"/>
</dbReference>
<dbReference type="AlphaFoldDB" id="A0A265V0E3"/>
<keyword evidence="1" id="KW-0812">Transmembrane</keyword>
<dbReference type="RefSeq" id="WP_094967113.1">
    <property type="nucleotide sequence ID" value="NZ_NGJN01000001.1"/>
</dbReference>
<accession>A0A265V0E3</accession>
<evidence type="ECO:0000259" key="2">
    <source>
        <dbReference type="Pfam" id="PF07992"/>
    </source>
</evidence>
<feature type="transmembrane region" description="Helical" evidence="1">
    <location>
        <begin position="6"/>
        <end position="25"/>
    </location>
</feature>
<keyword evidence="4" id="KW-1185">Reference proteome</keyword>
<evidence type="ECO:0000256" key="1">
    <source>
        <dbReference type="SAM" id="Phobius"/>
    </source>
</evidence>
<dbReference type="SUPFAM" id="SSF51905">
    <property type="entry name" value="FAD/NAD(P)-binding domain"/>
    <property type="match status" value="1"/>
</dbReference>
<evidence type="ECO:0000313" key="3">
    <source>
        <dbReference type="EMBL" id="OZV71040.1"/>
    </source>
</evidence>
<gene>
    <name evidence="3" type="ORF">CA834_02700</name>
</gene>
<protein>
    <submittedName>
        <fullName evidence="3">Pyridine nucleotide-disulfide oxidoreductase</fullName>
    </submittedName>
</protein>
<keyword evidence="1" id="KW-1133">Transmembrane helix</keyword>
<dbReference type="InterPro" id="IPR023753">
    <property type="entry name" value="FAD/NAD-binding_dom"/>
</dbReference>
<dbReference type="Pfam" id="PF07992">
    <property type="entry name" value="Pyr_redox_2"/>
    <property type="match status" value="1"/>
</dbReference>
<dbReference type="Proteomes" id="UP000216840">
    <property type="component" value="Unassembled WGS sequence"/>
</dbReference>
<dbReference type="GO" id="GO:0016491">
    <property type="term" value="F:oxidoreductase activity"/>
    <property type="evidence" value="ECO:0007669"/>
    <property type="project" value="InterPro"/>
</dbReference>
<feature type="domain" description="FAD/NAD(P)-binding" evidence="2">
    <location>
        <begin position="4"/>
        <end position="151"/>
    </location>
</feature>
<sequence length="203" mass="22142">MNFDALIIGGGAAGMSCALVLGSALDKAYAYNKKIGLIAHQKSSHLQNALFNNVLGLEPGTLGKDLLEKGKQQLKDLYPKVSQIEKEKVKSILPATEGYIVETNKQQYQTKVVVIAVGYTNLMTIKGLDAFIEAHPRAAEEKNRIWLKNHDHKIKEGLYVAGTLAGWRSQFAIACGSGAQVATDILTMWNNGKHTKVHDKVIA</sequence>
<name>A0A265V0E3_9FLAO</name>
<dbReference type="EMBL" id="NGJN01000001">
    <property type="protein sequence ID" value="OZV71040.1"/>
    <property type="molecule type" value="Genomic_DNA"/>
</dbReference>
<dbReference type="OrthoDB" id="1199853at2"/>
<evidence type="ECO:0000313" key="4">
    <source>
        <dbReference type="Proteomes" id="UP000216840"/>
    </source>
</evidence>